<evidence type="ECO:0000313" key="2">
    <source>
        <dbReference type="EMBL" id="QHU00509.1"/>
    </source>
</evidence>
<dbReference type="AlphaFoldDB" id="A0A6C0J4B3"/>
<feature type="compositionally biased region" description="Basic and acidic residues" evidence="1">
    <location>
        <begin position="209"/>
        <end position="221"/>
    </location>
</feature>
<feature type="compositionally biased region" description="Low complexity" evidence="1">
    <location>
        <begin position="297"/>
        <end position="335"/>
    </location>
</feature>
<feature type="compositionally biased region" description="Low complexity" evidence="1">
    <location>
        <begin position="190"/>
        <end position="203"/>
    </location>
</feature>
<feature type="region of interest" description="Disordered" evidence="1">
    <location>
        <begin position="157"/>
        <end position="359"/>
    </location>
</feature>
<name>A0A6C0J4B3_9ZZZZ</name>
<evidence type="ECO:0000256" key="1">
    <source>
        <dbReference type="SAM" id="MobiDB-lite"/>
    </source>
</evidence>
<feature type="compositionally biased region" description="Basic and acidic residues" evidence="1">
    <location>
        <begin position="242"/>
        <end position="252"/>
    </location>
</feature>
<proteinExistence type="predicted"/>
<protein>
    <submittedName>
        <fullName evidence="2">Uncharacterized protein</fullName>
    </submittedName>
</protein>
<organism evidence="2">
    <name type="scientific">viral metagenome</name>
    <dbReference type="NCBI Taxonomy" id="1070528"/>
    <lineage>
        <taxon>unclassified sequences</taxon>
        <taxon>metagenomes</taxon>
        <taxon>organismal metagenomes</taxon>
    </lineage>
</organism>
<feature type="compositionally biased region" description="Polar residues" evidence="1">
    <location>
        <begin position="225"/>
        <end position="240"/>
    </location>
</feature>
<dbReference type="EMBL" id="MN740327">
    <property type="protein sequence ID" value="QHU00509.1"/>
    <property type="molecule type" value="Genomic_DNA"/>
</dbReference>
<sequence>MTEMNTTTFADELQQLRTQYSTEEARTEWSNAYNASQVVNATQYFLETLLGNEDAWSKFRENAINTVKAKDGKSVALLTWQGYRGPVNNGKYLADLLDLGDLLPKLQDVIDHKGGEGKFIVYKDEVSYFKGRRSYSLLVSWNDELFEQLKEKIVESHDKAEKHAEKVQSRREEGLPDNSNTGEDNHGYENRNGSGNRRPSRQNYNGRHNGGERKEDYHGYENRNGPGSTRPQRQNYNNGDRNGGEYNKRQGGERNQYGGESSQYGGERSQYGGERNQYGGERNQYGGERSQYGGERNQYGGERNQYGGQRNQQGGQRNQQGGQRNQQGGQHNNTTRGERKPRRAVSYNSEPVVEVEALQ</sequence>
<accession>A0A6C0J4B3</accession>
<reference evidence="2" key="1">
    <citation type="journal article" date="2020" name="Nature">
        <title>Giant virus diversity and host interactions through global metagenomics.</title>
        <authorList>
            <person name="Schulz F."/>
            <person name="Roux S."/>
            <person name="Paez-Espino D."/>
            <person name="Jungbluth S."/>
            <person name="Walsh D.A."/>
            <person name="Denef V.J."/>
            <person name="McMahon K.D."/>
            <person name="Konstantinidis K.T."/>
            <person name="Eloe-Fadrosh E.A."/>
            <person name="Kyrpides N.C."/>
            <person name="Woyke T."/>
        </authorList>
    </citation>
    <scope>NUCLEOTIDE SEQUENCE</scope>
    <source>
        <strain evidence="2">GVMAG-M-3300025860-20</strain>
    </source>
</reference>
<feature type="compositionally biased region" description="Basic and acidic residues" evidence="1">
    <location>
        <begin position="157"/>
        <end position="174"/>
    </location>
</feature>